<organism evidence="18 19">
    <name type="scientific">Xiphophorus couchianus</name>
    <name type="common">Monterrey platyfish</name>
    <dbReference type="NCBI Taxonomy" id="32473"/>
    <lineage>
        <taxon>Eukaryota</taxon>
        <taxon>Metazoa</taxon>
        <taxon>Chordata</taxon>
        <taxon>Craniata</taxon>
        <taxon>Vertebrata</taxon>
        <taxon>Euteleostomi</taxon>
        <taxon>Actinopterygii</taxon>
        <taxon>Neopterygii</taxon>
        <taxon>Teleostei</taxon>
        <taxon>Neoteleostei</taxon>
        <taxon>Acanthomorphata</taxon>
        <taxon>Ovalentaria</taxon>
        <taxon>Atherinomorphae</taxon>
        <taxon>Cyprinodontiformes</taxon>
        <taxon>Poeciliidae</taxon>
        <taxon>Poeciliinae</taxon>
        <taxon>Xiphophorus</taxon>
    </lineage>
</organism>
<keyword evidence="7" id="KW-0832">Ubl conjugation</keyword>
<evidence type="ECO:0000256" key="6">
    <source>
        <dbReference type="ARBA" id="ARBA00022763"/>
    </source>
</evidence>
<keyword evidence="10" id="KW-0238">DNA-binding</keyword>
<evidence type="ECO:0000256" key="7">
    <source>
        <dbReference type="ARBA" id="ARBA00022843"/>
    </source>
</evidence>
<dbReference type="PRINTS" id="PR00785">
    <property type="entry name" value="NCTRNSLOCATR"/>
</dbReference>
<feature type="region of interest" description="Disordered" evidence="15">
    <location>
        <begin position="365"/>
        <end position="458"/>
    </location>
</feature>
<dbReference type="CDD" id="cd19734">
    <property type="entry name" value="bHLH-PAS_CLOCK"/>
    <property type="match status" value="1"/>
</dbReference>
<dbReference type="Pfam" id="PF00989">
    <property type="entry name" value="PAS"/>
    <property type="match status" value="1"/>
</dbReference>
<evidence type="ECO:0000256" key="4">
    <source>
        <dbReference type="ARBA" id="ARBA00022553"/>
    </source>
</evidence>
<dbReference type="InterPro" id="IPR036638">
    <property type="entry name" value="HLH_DNA-bd_sf"/>
</dbReference>
<dbReference type="GO" id="GO:0010628">
    <property type="term" value="P:positive regulation of gene expression"/>
    <property type="evidence" value="ECO:0007669"/>
    <property type="project" value="Ensembl"/>
</dbReference>
<keyword evidence="9" id="KW-0090">Biological rhythms</keyword>
<dbReference type="AlphaFoldDB" id="A0A3B5LLA2"/>
<evidence type="ECO:0000256" key="2">
    <source>
        <dbReference type="ARBA" id="ARBA00022490"/>
    </source>
</evidence>
<dbReference type="PANTHER" id="PTHR46055:SF2">
    <property type="entry name" value="CIRCADIAN LOCOMOTER OUTPUT CYCLES PROTEIN KAPUT"/>
    <property type="match status" value="1"/>
</dbReference>
<dbReference type="InterPro" id="IPR035965">
    <property type="entry name" value="PAS-like_dom_sf"/>
</dbReference>
<dbReference type="GO" id="GO:0000785">
    <property type="term" value="C:chromatin"/>
    <property type="evidence" value="ECO:0007669"/>
    <property type="project" value="Ensembl"/>
</dbReference>
<feature type="compositionally biased region" description="Polar residues" evidence="15">
    <location>
        <begin position="421"/>
        <end position="446"/>
    </location>
</feature>
<feature type="domain" description="BHLH" evidence="17">
    <location>
        <begin position="6"/>
        <end position="56"/>
    </location>
</feature>
<evidence type="ECO:0000256" key="10">
    <source>
        <dbReference type="ARBA" id="ARBA00023125"/>
    </source>
</evidence>
<dbReference type="GeneTree" id="ENSGT00940000157580"/>
<dbReference type="Pfam" id="PF00010">
    <property type="entry name" value="HLH"/>
    <property type="match status" value="1"/>
</dbReference>
<dbReference type="Pfam" id="PF14598">
    <property type="entry name" value="PAS_11"/>
    <property type="match status" value="1"/>
</dbReference>
<dbReference type="InterPro" id="IPR013767">
    <property type="entry name" value="PAS_fold"/>
</dbReference>
<evidence type="ECO:0000256" key="13">
    <source>
        <dbReference type="ARBA" id="ARBA00023242"/>
    </source>
</evidence>
<dbReference type="Gene3D" id="4.10.280.10">
    <property type="entry name" value="Helix-loop-helix DNA-binding domain"/>
    <property type="match status" value="1"/>
</dbReference>
<dbReference type="GO" id="GO:0007498">
    <property type="term" value="P:mesoderm development"/>
    <property type="evidence" value="ECO:0007669"/>
    <property type="project" value="Ensembl"/>
</dbReference>
<dbReference type="GO" id="GO:0060215">
    <property type="term" value="P:primitive hemopoiesis"/>
    <property type="evidence" value="ECO:0007669"/>
    <property type="project" value="Ensembl"/>
</dbReference>
<feature type="domain" description="PAS" evidence="16">
    <location>
        <begin position="258"/>
        <end position="305"/>
    </location>
</feature>
<evidence type="ECO:0000256" key="15">
    <source>
        <dbReference type="SAM" id="MobiDB-lite"/>
    </source>
</evidence>
<dbReference type="FunFam" id="3.30.450.20:FF:000016">
    <property type="entry name" value="Circadian locomoter output cycles protein"/>
    <property type="match status" value="1"/>
</dbReference>
<keyword evidence="2" id="KW-0963">Cytoplasm</keyword>
<evidence type="ECO:0000256" key="11">
    <source>
        <dbReference type="ARBA" id="ARBA00023159"/>
    </source>
</evidence>
<dbReference type="InterPro" id="IPR000014">
    <property type="entry name" value="PAS"/>
</dbReference>
<proteinExistence type="predicted"/>
<feature type="region of interest" description="Disordered" evidence="15">
    <location>
        <begin position="764"/>
        <end position="787"/>
    </location>
</feature>
<dbReference type="GO" id="GO:1990513">
    <property type="term" value="C:CLOCK-BMAL transcription complex"/>
    <property type="evidence" value="ECO:0007669"/>
    <property type="project" value="Ensembl"/>
</dbReference>
<evidence type="ECO:0000259" key="16">
    <source>
        <dbReference type="PROSITE" id="PS50112"/>
    </source>
</evidence>
<dbReference type="SMART" id="SM00353">
    <property type="entry name" value="HLH"/>
    <property type="match status" value="1"/>
</dbReference>
<name>A0A3B5LLA2_9TELE</name>
<dbReference type="PROSITE" id="PS50112">
    <property type="entry name" value="PAS"/>
    <property type="match status" value="2"/>
</dbReference>
<dbReference type="GO" id="GO:0006974">
    <property type="term" value="P:DNA damage response"/>
    <property type="evidence" value="ECO:0007669"/>
    <property type="project" value="UniProtKB-KW"/>
</dbReference>
<keyword evidence="3" id="KW-1017">Isopeptide bond</keyword>
<evidence type="ECO:0000256" key="12">
    <source>
        <dbReference type="ARBA" id="ARBA00023163"/>
    </source>
</evidence>
<keyword evidence="13" id="KW-0539">Nucleus</keyword>
<evidence type="ECO:0000256" key="1">
    <source>
        <dbReference type="ARBA" id="ARBA00004514"/>
    </source>
</evidence>
<evidence type="ECO:0000313" key="18">
    <source>
        <dbReference type="Ensembl" id="ENSXCOP00000011465.1"/>
    </source>
</evidence>
<keyword evidence="5" id="KW-0677">Repeat</keyword>
<dbReference type="GO" id="GO:0045893">
    <property type="term" value="P:positive regulation of DNA-templated transcription"/>
    <property type="evidence" value="ECO:0007669"/>
    <property type="project" value="Ensembl"/>
</dbReference>
<dbReference type="GO" id="GO:0032922">
    <property type="term" value="P:circadian regulation of gene expression"/>
    <property type="evidence" value="ECO:0007669"/>
    <property type="project" value="Ensembl"/>
</dbReference>
<dbReference type="PANTHER" id="PTHR46055">
    <property type="entry name" value="CIRCADIAN LOCOMOTER OUTPUT CYCLES PROTEIN KAPUT"/>
    <property type="match status" value="1"/>
</dbReference>
<sequence>EVFCQFCQPSRNKSEKKRRDQFNVLIKELGTMLPGNTRKMDKSTILQKSIDFLHKHKEIAAQSESTEIRQDWKPPFLSNEEFTQLMLEALDGFFLAIMTDGNIIYVSENVTSLLEHLPSDLVDQNLLNFLPSGEHSDVYKALSSHVTEGETLTPEYLKSKLNQLEFCCHMLRGTIDPKEPPVYEFVKFIGNFKSLNNVPNCNRNGYDGVIQRSLHSTFEDRVCLIATVRLAKPQFLKEMCTVEEPNEEFTSRHSLEWKFLFLDHRAPPIIGYLPFEVLGTSGYDYYHVDDLETLAKCHEHLMQYGKGKSCYYRFLTKGQQWIWLQTHYYITYHQWNSRPEFIVCTHTVVSYAEVRAEQRRELGIEDCPPEVAADKSQDSGSESQLNASSLKEALERFNHSRTPSASSRSSHKSSHTAVSDPASSQMKMQGDRSTPGRQSVSAVEMTSQRRSSVSSQSVQYSNQLEAMQHLKEQLEKKTRTIEDNIQRQLDELRQIQVELERVHGQSLQMFQQKGDEGLNLSSAHTPHGTAGQQGATMSMQGQVVLPAALQNNMQQQIFHQLISTSLLPPQSQRSTLTLQPQQNHLSGSLYNTMMIPQQSPANMVQISTSLAQNTGPSNTAVATFAQDRSAQIRFPTAPQLLTKLVTGQIPMGAVMVPTSMFMGQVVTAFAPQQGQTQTISISQQQEQQQQIQVQNQVSALQAGQASLAAQQPQFLQVHTATPLESLAASLSAAPRLLHGNQSTQLILQAAFPLQQHSTFSAAAQQQQHQLAAHRSDSLSDRPSTQPQ</sequence>
<evidence type="ECO:0000259" key="17">
    <source>
        <dbReference type="PROSITE" id="PS50888"/>
    </source>
</evidence>
<feature type="domain" description="PAS" evidence="16">
    <location>
        <begin position="79"/>
        <end position="149"/>
    </location>
</feature>
<dbReference type="GO" id="GO:0046983">
    <property type="term" value="F:protein dimerization activity"/>
    <property type="evidence" value="ECO:0007669"/>
    <property type="project" value="InterPro"/>
</dbReference>
<dbReference type="CDD" id="cd00130">
    <property type="entry name" value="PAS"/>
    <property type="match status" value="2"/>
</dbReference>
<feature type="compositionally biased region" description="Low complexity" evidence="15">
    <location>
        <begin position="448"/>
        <end position="458"/>
    </location>
</feature>
<keyword evidence="12" id="KW-0804">Transcription</keyword>
<keyword evidence="8" id="KW-0805">Transcription regulation</keyword>
<keyword evidence="11" id="KW-0010">Activator</keyword>
<evidence type="ECO:0000256" key="14">
    <source>
        <dbReference type="ARBA" id="ARBA00040572"/>
    </source>
</evidence>
<dbReference type="SUPFAM" id="SSF47459">
    <property type="entry name" value="HLH, helix-loop-helix DNA-binding domain"/>
    <property type="match status" value="1"/>
</dbReference>
<evidence type="ECO:0000256" key="3">
    <source>
        <dbReference type="ARBA" id="ARBA00022499"/>
    </source>
</evidence>
<reference evidence="18" key="1">
    <citation type="submission" date="2025-08" db="UniProtKB">
        <authorList>
            <consortium name="Ensembl"/>
        </authorList>
    </citation>
    <scope>IDENTIFICATION</scope>
</reference>
<evidence type="ECO:0000256" key="5">
    <source>
        <dbReference type="ARBA" id="ARBA00022737"/>
    </source>
</evidence>
<keyword evidence="4" id="KW-0597">Phosphoprotein</keyword>
<dbReference type="GO" id="GO:0000981">
    <property type="term" value="F:DNA-binding transcription factor activity, RNA polymerase II-specific"/>
    <property type="evidence" value="ECO:0007669"/>
    <property type="project" value="Ensembl"/>
</dbReference>
<feature type="compositionally biased region" description="Polar residues" evidence="15">
    <location>
        <begin position="378"/>
        <end position="389"/>
    </location>
</feature>
<dbReference type="FunFam" id="3.30.450.20:FF:000022">
    <property type="entry name" value="circadian locomoter output cycles protein kaput"/>
    <property type="match status" value="1"/>
</dbReference>
<dbReference type="SMART" id="SM00086">
    <property type="entry name" value="PAC"/>
    <property type="match status" value="1"/>
</dbReference>
<dbReference type="SUPFAM" id="SSF55785">
    <property type="entry name" value="PYP-like sensor domain (PAS domain)"/>
    <property type="match status" value="2"/>
</dbReference>
<dbReference type="Gene3D" id="3.30.450.20">
    <property type="entry name" value="PAS domain"/>
    <property type="match status" value="2"/>
</dbReference>
<dbReference type="Proteomes" id="UP000261380">
    <property type="component" value="Unplaced"/>
</dbReference>
<dbReference type="PROSITE" id="PS50888">
    <property type="entry name" value="BHLH"/>
    <property type="match status" value="1"/>
</dbReference>
<keyword evidence="19" id="KW-1185">Reference proteome</keyword>
<dbReference type="GO" id="GO:0005829">
    <property type="term" value="C:cytosol"/>
    <property type="evidence" value="ECO:0007669"/>
    <property type="project" value="UniProtKB-SubCell"/>
</dbReference>
<dbReference type="FunFam" id="4.10.280.10:FF:000013">
    <property type="entry name" value="Circadian locomoter output cycles protein kaput"/>
    <property type="match status" value="1"/>
</dbReference>
<dbReference type="STRING" id="32473.ENSXCOP00000011465"/>
<dbReference type="InterPro" id="IPR011598">
    <property type="entry name" value="bHLH_dom"/>
</dbReference>
<dbReference type="GO" id="GO:0070888">
    <property type="term" value="F:E-box binding"/>
    <property type="evidence" value="ECO:0007669"/>
    <property type="project" value="TreeGrafter"/>
</dbReference>
<dbReference type="Ensembl" id="ENSXCOT00000011597.1">
    <property type="protein sequence ID" value="ENSXCOP00000011465.1"/>
    <property type="gene ID" value="ENSXCOG00000008650.1"/>
</dbReference>
<dbReference type="GO" id="GO:0009648">
    <property type="term" value="P:photoperiodism"/>
    <property type="evidence" value="ECO:0007669"/>
    <property type="project" value="Ensembl"/>
</dbReference>
<dbReference type="InterPro" id="IPR047230">
    <property type="entry name" value="CLOCK-like"/>
</dbReference>
<dbReference type="SMART" id="SM00091">
    <property type="entry name" value="PAS"/>
    <property type="match status" value="2"/>
</dbReference>
<accession>A0A3B5LLA2</accession>
<keyword evidence="6" id="KW-0227">DNA damage</keyword>
<dbReference type="GO" id="GO:0009266">
    <property type="term" value="P:response to temperature stimulus"/>
    <property type="evidence" value="ECO:0007669"/>
    <property type="project" value="Ensembl"/>
</dbReference>
<reference evidence="18" key="2">
    <citation type="submission" date="2025-09" db="UniProtKB">
        <authorList>
            <consortium name="Ensembl"/>
        </authorList>
    </citation>
    <scope>IDENTIFICATION</scope>
</reference>
<comment type="subcellular location">
    <subcellularLocation>
        <location evidence="1">Cytoplasm</location>
        <location evidence="1">Cytosol</location>
    </subcellularLocation>
</comment>
<evidence type="ECO:0000256" key="9">
    <source>
        <dbReference type="ARBA" id="ARBA00023108"/>
    </source>
</evidence>
<evidence type="ECO:0000256" key="8">
    <source>
        <dbReference type="ARBA" id="ARBA00023015"/>
    </source>
</evidence>
<protein>
    <recommendedName>
        <fullName evidence="14">Circadian locomoter output cycles protein kaput</fullName>
    </recommendedName>
</protein>
<dbReference type="InterPro" id="IPR001067">
    <property type="entry name" value="Nuc_translocat"/>
</dbReference>
<evidence type="ECO:0000313" key="19">
    <source>
        <dbReference type="Proteomes" id="UP000261380"/>
    </source>
</evidence>
<dbReference type="InterPro" id="IPR001610">
    <property type="entry name" value="PAC"/>
</dbReference>